<comment type="caution">
    <text evidence="1">Lacks conserved residue(s) required for the propagation of feature annotation.</text>
</comment>
<evidence type="ECO:0000313" key="4">
    <source>
        <dbReference type="EMBL" id="MBS9477942.1"/>
    </source>
</evidence>
<dbReference type="Gene3D" id="2.60.450.10">
    <property type="entry name" value="Lipopolysaccharide (LPS) transport protein A like domain"/>
    <property type="match status" value="1"/>
</dbReference>
<keyword evidence="5" id="KW-1185">Reference proteome</keyword>
<keyword evidence="1" id="KW-0732">Signal</keyword>
<dbReference type="PANTHER" id="PTHR30189">
    <property type="entry name" value="LPS-ASSEMBLY PROTEIN"/>
    <property type="match status" value="1"/>
</dbReference>
<dbReference type="InterPro" id="IPR020889">
    <property type="entry name" value="LipoPS_assembly_LptD"/>
</dbReference>
<evidence type="ECO:0000313" key="5">
    <source>
        <dbReference type="Proteomes" id="UP001166585"/>
    </source>
</evidence>
<sequence length="826" mass="92259">MKVGTPKAGQAEMVVSRHKGRLSTSACWLFVTVICSSLGVVASAPDAFAQAPTNTNSAAREMLAERQPTDPNAKMLVTADELVYDYNRNEVIADGNVQIYYDGAVLEAKRVVYDRTASRLRAEGGVRLKDKDGKVISAESLDLSQQFTDGFVTSLRIDTPDNMHFAAARADRSGGDTTVLTSGAYTPCEPCKTDPTKPPMWQIKAARIIHKEKEQTIYFESARLEFLGVPIAWVPYMSAPDPTVKRKSGFLIPSFINTSEIGYGVTIPYFWNIAPNLDVTFSPMFLTKQGVLFDGTFRHRLETGIYSIRAAGIEQEDKDAFLGQPGYRDQRGMIETHGRFNLNQQWYWGWDGWLTSDKTFMEDYDLISDAKKEVTSQLYLVGQGDRSYFDARIQYFTGLTSYDVQDQQPVVHPVIDYSKTLDQSFFGGEFSYDFNMISLTRDQIDIRATSSEYAVQNVTEGPGNECDLSSMSADPAVQRQNCLMRGMAGSYTRVSGIANWRRTFIDNAGQSWTPFLNVQLDAAQVDPETVDYPWLSSNSESLVRAMPAIGLEYRYPFIAVQSWGTQTIEPIAQVIVRPDETDIGDFPNEDAQSLIFDDTNLFEINKYSGYDRVEGGTRANVGIQYTANIRGAGQVNALFGQSYQLAGQNSYAYYDMANTGADSGLEDDVSDYVARLYYAPNKNFALINRFRFDNDDWSVERYEFEGRATINKLTLSATYGLYAAQPELGYYEERQGVLGAGQYKINENWSVLAASRFNLHENEIDYSLFGVSYADDCFGLTLSYKSDYTESGNRERVDTVLLTISLRTLGAAGFSSQVGSTMSSDE</sequence>
<name>A0ABS5RC84_9HYPH</name>
<feature type="domain" description="LptD C-terminal" evidence="2">
    <location>
        <begin position="330"/>
        <end position="749"/>
    </location>
</feature>
<organism evidence="4 5">
    <name type="scientific">Ancylobacter radicis</name>
    <dbReference type="NCBI Taxonomy" id="2836179"/>
    <lineage>
        <taxon>Bacteria</taxon>
        <taxon>Pseudomonadati</taxon>
        <taxon>Pseudomonadota</taxon>
        <taxon>Alphaproteobacteria</taxon>
        <taxon>Hyphomicrobiales</taxon>
        <taxon>Xanthobacteraceae</taxon>
        <taxon>Ancylobacter</taxon>
    </lineage>
</organism>
<comment type="subunit">
    <text evidence="1">Component of the lipopolysaccharide transport and assembly complex.</text>
</comment>
<evidence type="ECO:0000259" key="3">
    <source>
        <dbReference type="Pfam" id="PF19838"/>
    </source>
</evidence>
<dbReference type="Pfam" id="PF04453">
    <property type="entry name" value="LptD"/>
    <property type="match status" value="1"/>
</dbReference>
<keyword evidence="1" id="KW-0472">Membrane</keyword>
<dbReference type="InterPro" id="IPR045659">
    <property type="entry name" value="LptD_2"/>
</dbReference>
<comment type="caution">
    <text evidence="4">The sequence shown here is derived from an EMBL/GenBank/DDBJ whole genome shotgun (WGS) entry which is preliminary data.</text>
</comment>
<reference evidence="4" key="1">
    <citation type="submission" date="2021-05" db="EMBL/GenBank/DDBJ databases">
        <authorList>
            <person name="Sun Q."/>
            <person name="Inoue M."/>
        </authorList>
    </citation>
    <scope>NUCLEOTIDE SEQUENCE</scope>
    <source>
        <strain evidence="4">VKM B-3255</strain>
    </source>
</reference>
<comment type="similarity">
    <text evidence="1">Belongs to the LptD family.</text>
</comment>
<proteinExistence type="inferred from homology"/>
<dbReference type="Proteomes" id="UP001166585">
    <property type="component" value="Unassembled WGS sequence"/>
</dbReference>
<dbReference type="Pfam" id="PF19838">
    <property type="entry name" value="LptD_2"/>
    <property type="match status" value="1"/>
</dbReference>
<dbReference type="RefSeq" id="WP_213755783.1">
    <property type="nucleotide sequence ID" value="NZ_JAHCQH010000017.1"/>
</dbReference>
<evidence type="ECO:0000256" key="1">
    <source>
        <dbReference type="HAMAP-Rule" id="MF_01411"/>
    </source>
</evidence>
<feature type="domain" description="LPS-assembly protein LptD central" evidence="3">
    <location>
        <begin position="218"/>
        <end position="291"/>
    </location>
</feature>
<dbReference type="PANTHER" id="PTHR30189:SF1">
    <property type="entry name" value="LPS-ASSEMBLY PROTEIN LPTD"/>
    <property type="match status" value="1"/>
</dbReference>
<keyword evidence="1" id="KW-0998">Cell outer membrane</keyword>
<dbReference type="EMBL" id="JAHCQH010000017">
    <property type="protein sequence ID" value="MBS9477942.1"/>
    <property type="molecule type" value="Genomic_DNA"/>
</dbReference>
<comment type="function">
    <text evidence="1">Involved in the assembly of lipopolysaccharide (LPS) at the surface of the outer membrane.</text>
</comment>
<accession>A0ABS5RC84</accession>
<comment type="subcellular location">
    <subcellularLocation>
        <location evidence="1">Cell outer membrane</location>
    </subcellularLocation>
</comment>
<dbReference type="HAMAP" id="MF_01411">
    <property type="entry name" value="LPS_assembly_LptD"/>
    <property type="match status" value="1"/>
</dbReference>
<dbReference type="InterPro" id="IPR007543">
    <property type="entry name" value="LptD_C"/>
</dbReference>
<dbReference type="InterPro" id="IPR050218">
    <property type="entry name" value="LptD"/>
</dbReference>
<protein>
    <recommendedName>
        <fullName evidence="1">LPS-assembly protein LptD</fullName>
    </recommendedName>
</protein>
<gene>
    <name evidence="1" type="primary">lptD</name>
    <name evidence="4" type="ORF">KIP89_12580</name>
</gene>
<evidence type="ECO:0000259" key="2">
    <source>
        <dbReference type="Pfam" id="PF04453"/>
    </source>
</evidence>